<evidence type="ECO:0000256" key="1">
    <source>
        <dbReference type="ARBA" id="ARBA00022741"/>
    </source>
</evidence>
<dbReference type="GO" id="GO:0004140">
    <property type="term" value="F:dephospho-CoA kinase activity"/>
    <property type="evidence" value="ECO:0007669"/>
    <property type="project" value="UniProtKB-EC"/>
</dbReference>
<proteinExistence type="inferred from homology"/>
<dbReference type="SUPFAM" id="SSF52540">
    <property type="entry name" value="P-loop containing nucleoside triphosphate hydrolases"/>
    <property type="match status" value="1"/>
</dbReference>
<dbReference type="PROSITE" id="PS51219">
    <property type="entry name" value="DPCK"/>
    <property type="match status" value="1"/>
</dbReference>
<dbReference type="Gene3D" id="3.40.50.300">
    <property type="entry name" value="P-loop containing nucleotide triphosphate hydrolases"/>
    <property type="match status" value="1"/>
</dbReference>
<accession>A0A3B0XK20</accession>
<dbReference type="GO" id="GO:0015937">
    <property type="term" value="P:coenzyme A biosynthetic process"/>
    <property type="evidence" value="ECO:0007669"/>
    <property type="project" value="InterPro"/>
</dbReference>
<keyword evidence="3" id="KW-0808">Transferase</keyword>
<keyword evidence="3" id="KW-0418">Kinase</keyword>
<gene>
    <name evidence="3" type="ORF">MNBD_GAMMA07-1861</name>
</gene>
<sequence>MIKIALTGGIGCGKSTVCQLFSQFNVPIIDTDIIARNLVEPNSIALNEITAYFGHTVLLSNGSLNRKALAHIIFNEPKKKQYLESILHPKIKLEIQQKITTFTTPYVIIVIPLLIETNQQKNYDRILVIDCTEQQQIERTLARDTRDLNEIKSIITSQVSREKRLSTADDIIDNSMNENLLAPQVEQLHQKFMAL</sequence>
<name>A0A3B0XK20_9ZZZZ</name>
<dbReference type="Pfam" id="PF01121">
    <property type="entry name" value="CoaE"/>
    <property type="match status" value="1"/>
</dbReference>
<dbReference type="HAMAP" id="MF_00376">
    <property type="entry name" value="Dephospho_CoA_kinase"/>
    <property type="match status" value="1"/>
</dbReference>
<reference evidence="3" key="1">
    <citation type="submission" date="2018-06" db="EMBL/GenBank/DDBJ databases">
        <authorList>
            <person name="Zhirakovskaya E."/>
        </authorList>
    </citation>
    <scope>NUCLEOTIDE SEQUENCE</scope>
</reference>
<keyword evidence="1" id="KW-0547">Nucleotide-binding</keyword>
<dbReference type="AlphaFoldDB" id="A0A3B0XK20"/>
<keyword evidence="2" id="KW-0067">ATP-binding</keyword>
<evidence type="ECO:0000313" key="3">
    <source>
        <dbReference type="EMBL" id="VAW56776.1"/>
    </source>
</evidence>
<dbReference type="EC" id="2.7.1.24" evidence="3"/>
<dbReference type="GO" id="GO:0005524">
    <property type="term" value="F:ATP binding"/>
    <property type="evidence" value="ECO:0007669"/>
    <property type="project" value="UniProtKB-KW"/>
</dbReference>
<evidence type="ECO:0000256" key="2">
    <source>
        <dbReference type="ARBA" id="ARBA00022840"/>
    </source>
</evidence>
<dbReference type="CDD" id="cd02022">
    <property type="entry name" value="DPCK"/>
    <property type="match status" value="1"/>
</dbReference>
<dbReference type="NCBIfam" id="TIGR00152">
    <property type="entry name" value="dephospho-CoA kinase"/>
    <property type="match status" value="1"/>
</dbReference>
<protein>
    <submittedName>
        <fullName evidence="3">Dephospho-CoA kinase</fullName>
        <ecNumber evidence="3">2.7.1.24</ecNumber>
    </submittedName>
</protein>
<dbReference type="InterPro" id="IPR027417">
    <property type="entry name" value="P-loop_NTPase"/>
</dbReference>
<dbReference type="EMBL" id="UOFF01000276">
    <property type="protein sequence ID" value="VAW56776.1"/>
    <property type="molecule type" value="Genomic_DNA"/>
</dbReference>
<dbReference type="InterPro" id="IPR001977">
    <property type="entry name" value="Depp_CoAkinase"/>
</dbReference>
<dbReference type="PANTHER" id="PTHR10695">
    <property type="entry name" value="DEPHOSPHO-COA KINASE-RELATED"/>
    <property type="match status" value="1"/>
</dbReference>
<dbReference type="PANTHER" id="PTHR10695:SF46">
    <property type="entry name" value="BIFUNCTIONAL COENZYME A SYNTHASE-RELATED"/>
    <property type="match status" value="1"/>
</dbReference>
<organism evidence="3">
    <name type="scientific">hydrothermal vent metagenome</name>
    <dbReference type="NCBI Taxonomy" id="652676"/>
    <lineage>
        <taxon>unclassified sequences</taxon>
        <taxon>metagenomes</taxon>
        <taxon>ecological metagenomes</taxon>
    </lineage>
</organism>